<evidence type="ECO:0000313" key="7">
    <source>
        <dbReference type="Proteomes" id="UP000653454"/>
    </source>
</evidence>
<dbReference type="Gene3D" id="3.90.1150.10">
    <property type="entry name" value="Aspartate Aminotransferase, domain 1"/>
    <property type="match status" value="2"/>
</dbReference>
<accession>A0A8S4EG96</accession>
<evidence type="ECO:0000256" key="2">
    <source>
        <dbReference type="ARBA" id="ARBA00008954"/>
    </source>
</evidence>
<dbReference type="GO" id="GO:0008483">
    <property type="term" value="F:transaminase activity"/>
    <property type="evidence" value="ECO:0007669"/>
    <property type="project" value="UniProtKB-KW"/>
</dbReference>
<organism evidence="6 7">
    <name type="scientific">Plutella xylostella</name>
    <name type="common">Diamondback moth</name>
    <name type="synonym">Plutella maculipennis</name>
    <dbReference type="NCBI Taxonomy" id="51655"/>
    <lineage>
        <taxon>Eukaryota</taxon>
        <taxon>Metazoa</taxon>
        <taxon>Ecdysozoa</taxon>
        <taxon>Arthropoda</taxon>
        <taxon>Hexapoda</taxon>
        <taxon>Insecta</taxon>
        <taxon>Pterygota</taxon>
        <taxon>Neoptera</taxon>
        <taxon>Endopterygota</taxon>
        <taxon>Lepidoptera</taxon>
        <taxon>Glossata</taxon>
        <taxon>Ditrysia</taxon>
        <taxon>Yponomeutoidea</taxon>
        <taxon>Plutellidae</taxon>
        <taxon>Plutella</taxon>
    </lineage>
</organism>
<dbReference type="Gene3D" id="3.40.640.10">
    <property type="entry name" value="Type I PLP-dependent aspartate aminotransferase-like (Major domain)"/>
    <property type="match status" value="1"/>
</dbReference>
<evidence type="ECO:0000256" key="3">
    <source>
        <dbReference type="ARBA" id="ARBA00022576"/>
    </source>
</evidence>
<comment type="cofactor">
    <cofactor evidence="1">
        <name>pyridoxal 5'-phosphate</name>
        <dbReference type="ChEBI" id="CHEBI:597326"/>
    </cofactor>
</comment>
<evidence type="ECO:0000256" key="1">
    <source>
        <dbReference type="ARBA" id="ARBA00001933"/>
    </source>
</evidence>
<sequence length="189" mass="21460">MWAYEHFELPSPPDLLTFSKKMLTGGFYFKPEFKPPQAYRVFNTWMGDPSKLILLERVLQVIKRENLLDRVQRTGAVLKGGLHELEKEFPQLIHSVRGRGTFLSFTAKDSALEKEFPQLLHSVRGRGTFLSFTAKDSSVRDQINNGLKKNGVLGGGCGEASIRLRPSLVFEPKHASIYLDVLRKTLKEL</sequence>
<name>A0A8S4EG96_PLUXY</name>
<evidence type="ECO:0000256" key="5">
    <source>
        <dbReference type="ARBA" id="ARBA00022898"/>
    </source>
</evidence>
<dbReference type="AlphaFoldDB" id="A0A8S4EG96"/>
<dbReference type="EMBL" id="CAJHNJ030000016">
    <property type="protein sequence ID" value="CAG9114376.1"/>
    <property type="molecule type" value="Genomic_DNA"/>
</dbReference>
<gene>
    <name evidence="6" type="ORF">PLXY2_LOCUS5397</name>
</gene>
<dbReference type="Pfam" id="PF00202">
    <property type="entry name" value="Aminotran_3"/>
    <property type="match status" value="2"/>
</dbReference>
<keyword evidence="3" id="KW-0032">Aminotransferase</keyword>
<proteinExistence type="inferred from homology"/>
<dbReference type="PANTHER" id="PTHR43206:SF1">
    <property type="entry name" value="4-AMINOBUTYRATE AMINOTRANSFERASE, MITOCHONDRIAL"/>
    <property type="match status" value="1"/>
</dbReference>
<comment type="caution">
    <text evidence="6">The sequence shown here is derived from an EMBL/GenBank/DDBJ whole genome shotgun (WGS) entry which is preliminary data.</text>
</comment>
<keyword evidence="7" id="KW-1185">Reference proteome</keyword>
<dbReference type="InterPro" id="IPR015424">
    <property type="entry name" value="PyrdxlP-dep_Trfase"/>
</dbReference>
<evidence type="ECO:0000256" key="4">
    <source>
        <dbReference type="ARBA" id="ARBA00022679"/>
    </source>
</evidence>
<keyword evidence="5" id="KW-0663">Pyridoxal phosphate</keyword>
<dbReference type="GO" id="GO:0030170">
    <property type="term" value="F:pyridoxal phosphate binding"/>
    <property type="evidence" value="ECO:0007669"/>
    <property type="project" value="InterPro"/>
</dbReference>
<protein>
    <submittedName>
        <fullName evidence="6">(diamondback moth) hypothetical protein</fullName>
    </submittedName>
</protein>
<dbReference type="SUPFAM" id="SSF53383">
    <property type="entry name" value="PLP-dependent transferases"/>
    <property type="match status" value="1"/>
</dbReference>
<dbReference type="GO" id="GO:0009450">
    <property type="term" value="P:gamma-aminobutyric acid catabolic process"/>
    <property type="evidence" value="ECO:0007669"/>
    <property type="project" value="TreeGrafter"/>
</dbReference>
<dbReference type="InterPro" id="IPR015422">
    <property type="entry name" value="PyrdxlP-dep_Trfase_small"/>
</dbReference>
<comment type="similarity">
    <text evidence="2">Belongs to the class-III pyridoxal-phosphate-dependent aminotransferase family.</text>
</comment>
<dbReference type="PANTHER" id="PTHR43206">
    <property type="entry name" value="AMINOTRANSFERASE"/>
    <property type="match status" value="1"/>
</dbReference>
<evidence type="ECO:0000313" key="6">
    <source>
        <dbReference type="EMBL" id="CAG9114376.1"/>
    </source>
</evidence>
<keyword evidence="4" id="KW-0808">Transferase</keyword>
<reference evidence="6" key="1">
    <citation type="submission" date="2020-11" db="EMBL/GenBank/DDBJ databases">
        <authorList>
            <person name="Whiteford S."/>
        </authorList>
    </citation>
    <scope>NUCLEOTIDE SEQUENCE</scope>
</reference>
<dbReference type="InterPro" id="IPR015421">
    <property type="entry name" value="PyrdxlP-dep_Trfase_major"/>
</dbReference>
<dbReference type="Proteomes" id="UP000653454">
    <property type="component" value="Unassembled WGS sequence"/>
</dbReference>
<dbReference type="InterPro" id="IPR005814">
    <property type="entry name" value="Aminotrans_3"/>
</dbReference>
<dbReference type="GO" id="GO:0005739">
    <property type="term" value="C:mitochondrion"/>
    <property type="evidence" value="ECO:0007669"/>
    <property type="project" value="TreeGrafter"/>
</dbReference>